<keyword evidence="2" id="KW-1133">Transmembrane helix</keyword>
<evidence type="ECO:0000256" key="2">
    <source>
        <dbReference type="SAM" id="Phobius"/>
    </source>
</evidence>
<dbReference type="PROSITE" id="PS00922">
    <property type="entry name" value="TRANSGLYCOSYLASE"/>
    <property type="match status" value="1"/>
</dbReference>
<protein>
    <submittedName>
        <fullName evidence="4">Lytic transglycosylase</fullName>
    </submittedName>
</protein>
<organism evidence="4 5">
    <name type="scientific">Thermacetogenium phaeum (strain ATCC BAA-254 / DSM 26808 / PB)</name>
    <dbReference type="NCBI Taxonomy" id="1089553"/>
    <lineage>
        <taxon>Bacteria</taxon>
        <taxon>Bacillati</taxon>
        <taxon>Bacillota</taxon>
        <taxon>Clostridia</taxon>
        <taxon>Thermoanaerobacterales</taxon>
        <taxon>Thermoanaerobacteraceae</taxon>
        <taxon>Thermacetogenium</taxon>
    </lineage>
</organism>
<dbReference type="CDD" id="cd16896">
    <property type="entry name" value="LT_Slt70-like"/>
    <property type="match status" value="1"/>
</dbReference>
<reference evidence="4 5" key="1">
    <citation type="journal article" date="2012" name="BMC Genomics">
        <title>Genome-guided analysis of physiological and morphological traits of the fermentative acetate oxidizer Thermacetogenium phaeum.</title>
        <authorList>
            <person name="Oehler D."/>
            <person name="Poehlein A."/>
            <person name="Leimbach A."/>
            <person name="Muller N."/>
            <person name="Daniel R."/>
            <person name="Gottschalk G."/>
            <person name="Schink B."/>
        </authorList>
    </citation>
    <scope>NUCLEOTIDE SEQUENCE [LARGE SCALE GENOMIC DNA]</scope>
    <source>
        <strain evidence="5">ATCC BAA-254 / DSM 26808 / PB</strain>
    </source>
</reference>
<dbReference type="EMBL" id="CP003732">
    <property type="protein sequence ID" value="AFV12005.1"/>
    <property type="molecule type" value="Genomic_DNA"/>
</dbReference>
<dbReference type="Pfam" id="PF01464">
    <property type="entry name" value="SLT"/>
    <property type="match status" value="1"/>
</dbReference>
<dbReference type="GO" id="GO:0000270">
    <property type="term" value="P:peptidoglycan metabolic process"/>
    <property type="evidence" value="ECO:0007669"/>
    <property type="project" value="InterPro"/>
</dbReference>
<sequence length="188" mass="21719">MLLINIRRLRLYLFMLLLVVAAVYLLQAKWFWRIFYPWPYKQEIVRAAVNTGIDPCLLVAVVKVESGFNPRARSDAGALGLMQLMPGTAGWVARQTGWQDFHTELLYQPEINLMIGSWYLKHLLQDFDGNLIAGLAAYNAGRGNVEAWVRSGLWKGTKDDLDKIPFPETRAYVRAVLQNYEIYRYLYD</sequence>
<feature type="domain" description="Transglycosylase SLT" evidence="3">
    <location>
        <begin position="46"/>
        <end position="158"/>
    </location>
</feature>
<name>K4LJ63_THEPS</name>
<gene>
    <name evidence="4" type="ordered locus">Tph_c18050</name>
</gene>
<accession>K4LJ63</accession>
<dbReference type="InterPro" id="IPR008258">
    <property type="entry name" value="Transglycosylase_SLT_dom_1"/>
</dbReference>
<dbReference type="HOGENOM" id="CLU_065765_7_0_9"/>
<dbReference type="Proteomes" id="UP000000467">
    <property type="component" value="Chromosome"/>
</dbReference>
<dbReference type="PANTHER" id="PTHR37423:SF2">
    <property type="entry name" value="MEMBRANE-BOUND LYTIC MUREIN TRANSGLYCOSYLASE C"/>
    <property type="match status" value="1"/>
</dbReference>
<feature type="transmembrane region" description="Helical" evidence="2">
    <location>
        <begin position="12"/>
        <end position="32"/>
    </location>
</feature>
<dbReference type="eggNOG" id="COG0741">
    <property type="taxonomic scope" value="Bacteria"/>
</dbReference>
<dbReference type="KEGG" id="tpz:Tph_c18050"/>
<evidence type="ECO:0000256" key="1">
    <source>
        <dbReference type="ARBA" id="ARBA00007734"/>
    </source>
</evidence>
<dbReference type="AlphaFoldDB" id="K4LJ63"/>
<evidence type="ECO:0000313" key="4">
    <source>
        <dbReference type="EMBL" id="AFV12005.1"/>
    </source>
</evidence>
<evidence type="ECO:0000259" key="3">
    <source>
        <dbReference type="Pfam" id="PF01464"/>
    </source>
</evidence>
<dbReference type="GO" id="GO:0008933">
    <property type="term" value="F:peptidoglycan lytic transglycosylase activity"/>
    <property type="evidence" value="ECO:0007669"/>
    <property type="project" value="InterPro"/>
</dbReference>
<comment type="similarity">
    <text evidence="1">Belongs to the transglycosylase Slt family.</text>
</comment>
<keyword evidence="2" id="KW-0472">Membrane</keyword>
<dbReference type="RefSeq" id="WP_015050882.1">
    <property type="nucleotide sequence ID" value="NC_018870.1"/>
</dbReference>
<keyword evidence="5" id="KW-1185">Reference proteome</keyword>
<dbReference type="InterPro" id="IPR000189">
    <property type="entry name" value="Transglyc_AS"/>
</dbReference>
<keyword evidence="2" id="KW-0812">Transmembrane</keyword>
<dbReference type="PANTHER" id="PTHR37423">
    <property type="entry name" value="SOLUBLE LYTIC MUREIN TRANSGLYCOSYLASE-RELATED"/>
    <property type="match status" value="1"/>
</dbReference>
<dbReference type="Gene3D" id="1.10.530.10">
    <property type="match status" value="1"/>
</dbReference>
<dbReference type="InterPro" id="IPR023346">
    <property type="entry name" value="Lysozyme-like_dom_sf"/>
</dbReference>
<evidence type="ECO:0000313" key="5">
    <source>
        <dbReference type="Proteomes" id="UP000000467"/>
    </source>
</evidence>
<dbReference type="SUPFAM" id="SSF53955">
    <property type="entry name" value="Lysozyme-like"/>
    <property type="match status" value="1"/>
</dbReference>
<dbReference type="GO" id="GO:0016020">
    <property type="term" value="C:membrane"/>
    <property type="evidence" value="ECO:0007669"/>
    <property type="project" value="InterPro"/>
</dbReference>
<dbReference type="STRING" id="1089553.Tph_c18050"/>
<proteinExistence type="inferred from homology"/>